<evidence type="ECO:0008006" key="3">
    <source>
        <dbReference type="Google" id="ProtNLM"/>
    </source>
</evidence>
<keyword evidence="2" id="KW-1185">Reference proteome</keyword>
<dbReference type="AlphaFoldDB" id="A0AAE3EBR7"/>
<dbReference type="RefSeq" id="WP_308454278.1">
    <property type="nucleotide sequence ID" value="NZ_JAJEQR010000039.1"/>
</dbReference>
<evidence type="ECO:0000313" key="1">
    <source>
        <dbReference type="EMBL" id="MCC2231793.1"/>
    </source>
</evidence>
<comment type="caution">
    <text evidence="1">The sequence shown here is derived from an EMBL/GenBank/DDBJ whole genome shotgun (WGS) entry which is preliminary data.</text>
</comment>
<reference evidence="1" key="1">
    <citation type="submission" date="2021-10" db="EMBL/GenBank/DDBJ databases">
        <title>Anaerobic single-cell dispensing facilitates the cultivation of human gut bacteria.</title>
        <authorList>
            <person name="Afrizal A."/>
        </authorList>
    </citation>
    <scope>NUCLEOTIDE SEQUENCE</scope>
    <source>
        <strain evidence="1">CLA-AA-H215</strain>
    </source>
</reference>
<accession>A0AAE3EBR7</accession>
<evidence type="ECO:0000313" key="2">
    <source>
        <dbReference type="Proteomes" id="UP001198182"/>
    </source>
</evidence>
<protein>
    <recommendedName>
        <fullName evidence="3">LysM domain-containing protein</fullName>
    </recommendedName>
</protein>
<name>A0AAE3EBR7_9FIRM</name>
<organism evidence="1 2">
    <name type="scientific">Hominifimenecus microfluidus</name>
    <dbReference type="NCBI Taxonomy" id="2885348"/>
    <lineage>
        <taxon>Bacteria</taxon>
        <taxon>Bacillati</taxon>
        <taxon>Bacillota</taxon>
        <taxon>Clostridia</taxon>
        <taxon>Lachnospirales</taxon>
        <taxon>Lachnospiraceae</taxon>
        <taxon>Hominifimenecus</taxon>
    </lineage>
</organism>
<proteinExistence type="predicted"/>
<dbReference type="EMBL" id="JAJEQR010000039">
    <property type="protein sequence ID" value="MCC2231793.1"/>
    <property type="molecule type" value="Genomic_DNA"/>
</dbReference>
<gene>
    <name evidence="1" type="ORF">LKD81_12430</name>
</gene>
<sequence>MEEYRNLLPKNMRQMGEKEDRVRIYVEDYVCTYFQKLELTTECWRVGVLLGMHEEREGVPCLFISGAVETQAAEYAEGRLKFTDKTWSDILRKMERFFPGMGVCGWFVYEKSGGMVDKLSLKRTYEETFAQGSKVLLLHDDQDEEAFYMLWKGKMTRMNGYYIYYERNRNMQDYIAGGTAAGWEKAGGERVIEEFRARMEEKKSLAHGEAWTPPRLSEQSWQRLKNMAACAAALILLISAISYGQQLRGLEETVNDYIALEAGTEAAEVSAPVLYLPSPGETLRGVCLRIYGNLDRLDELKTLNEIEDEDAVLSEQWLKLP</sequence>
<dbReference type="Proteomes" id="UP001198182">
    <property type="component" value="Unassembled WGS sequence"/>
</dbReference>